<evidence type="ECO:0000313" key="12">
    <source>
        <dbReference type="Proteomes" id="UP000037558"/>
    </source>
</evidence>
<keyword evidence="10" id="KW-0915">Sodium</keyword>
<dbReference type="STRING" id="284581.AMD01_16220"/>
<dbReference type="AlphaFoldDB" id="A0A0M0KV43"/>
<keyword evidence="10" id="KW-0479">Metal-binding</keyword>
<keyword evidence="2 10" id="KW-1003">Cell membrane</keyword>
<evidence type="ECO:0000256" key="5">
    <source>
        <dbReference type="ARBA" id="ARBA00023136"/>
    </source>
</evidence>
<dbReference type="GO" id="GO:0140114">
    <property type="term" value="P:cellular detoxification of fluoride"/>
    <property type="evidence" value="ECO:0007669"/>
    <property type="project" value="UniProtKB-UniRule"/>
</dbReference>
<evidence type="ECO:0000256" key="7">
    <source>
        <dbReference type="ARBA" id="ARBA00035120"/>
    </source>
</evidence>
<evidence type="ECO:0000256" key="8">
    <source>
        <dbReference type="ARBA" id="ARBA00035585"/>
    </source>
</evidence>
<evidence type="ECO:0000256" key="2">
    <source>
        <dbReference type="ARBA" id="ARBA00022475"/>
    </source>
</evidence>
<reference evidence="12" key="1">
    <citation type="submission" date="2015-08" db="EMBL/GenBank/DDBJ databases">
        <title>Fjat-14210 dsm16467.</title>
        <authorList>
            <person name="Liu B."/>
            <person name="Wang J."/>
            <person name="Zhu Y."/>
            <person name="Liu G."/>
            <person name="Chen Q."/>
            <person name="Chen Z."/>
            <person name="Lan J."/>
            <person name="Che J."/>
            <person name="Ge C."/>
            <person name="Shi H."/>
            <person name="Pan Z."/>
            <person name="Liu X."/>
        </authorList>
    </citation>
    <scope>NUCLEOTIDE SEQUENCE [LARGE SCALE GENOMIC DNA]</scope>
    <source>
        <strain evidence="12">DSM 16467</strain>
    </source>
</reference>
<comment type="similarity">
    <text evidence="7 10">Belongs to the fluoride channel Fluc/FEX (TC 1.A.43) family.</text>
</comment>
<dbReference type="EMBL" id="LILC01000023">
    <property type="protein sequence ID" value="KOO42691.1"/>
    <property type="molecule type" value="Genomic_DNA"/>
</dbReference>
<feature type="binding site" evidence="10">
    <location>
        <position position="74"/>
    </location>
    <ligand>
        <name>Na(+)</name>
        <dbReference type="ChEBI" id="CHEBI:29101"/>
        <note>structural</note>
    </ligand>
</feature>
<comment type="caution">
    <text evidence="11">The sequence shown here is derived from an EMBL/GenBank/DDBJ whole genome shotgun (WGS) entry which is preliminary data.</text>
</comment>
<feature type="binding site" evidence="10">
    <location>
        <position position="77"/>
    </location>
    <ligand>
        <name>Na(+)</name>
        <dbReference type="ChEBI" id="CHEBI:29101"/>
        <note>structural</note>
    </ligand>
</feature>
<dbReference type="OrthoDB" id="9799631at2"/>
<gene>
    <name evidence="10" type="primary">fluC</name>
    <name evidence="10" type="synonym">crcB</name>
    <name evidence="11" type="ORF">AMD01_16220</name>
</gene>
<comment type="activity regulation">
    <text evidence="10">Na(+) is not transported, but it plays an essential structural role and its presence is essential for fluoride channel function.</text>
</comment>
<dbReference type="GO" id="GO:0046872">
    <property type="term" value="F:metal ion binding"/>
    <property type="evidence" value="ECO:0007669"/>
    <property type="project" value="UniProtKB-KW"/>
</dbReference>
<keyword evidence="6 10" id="KW-0407">Ion channel</keyword>
<dbReference type="Proteomes" id="UP000037558">
    <property type="component" value="Unassembled WGS sequence"/>
</dbReference>
<evidence type="ECO:0000256" key="3">
    <source>
        <dbReference type="ARBA" id="ARBA00022692"/>
    </source>
</evidence>
<proteinExistence type="inferred from homology"/>
<protein>
    <recommendedName>
        <fullName evidence="10">Fluoride-specific ion channel FluC</fullName>
    </recommendedName>
</protein>
<dbReference type="RefSeq" id="WP_053402489.1">
    <property type="nucleotide sequence ID" value="NZ_LILC01000023.1"/>
</dbReference>
<dbReference type="PANTHER" id="PTHR28259">
    <property type="entry name" value="FLUORIDE EXPORT PROTEIN 1-RELATED"/>
    <property type="match status" value="1"/>
</dbReference>
<keyword evidence="10" id="KW-0813">Transport</keyword>
<keyword evidence="4 10" id="KW-1133">Transmembrane helix</keyword>
<evidence type="ECO:0000256" key="1">
    <source>
        <dbReference type="ARBA" id="ARBA00004651"/>
    </source>
</evidence>
<accession>A0A0M0KV43</accession>
<dbReference type="NCBIfam" id="TIGR00494">
    <property type="entry name" value="crcB"/>
    <property type="match status" value="1"/>
</dbReference>
<dbReference type="GO" id="GO:0005886">
    <property type="term" value="C:plasma membrane"/>
    <property type="evidence" value="ECO:0007669"/>
    <property type="project" value="UniProtKB-SubCell"/>
</dbReference>
<evidence type="ECO:0000256" key="6">
    <source>
        <dbReference type="ARBA" id="ARBA00023303"/>
    </source>
</evidence>
<evidence type="ECO:0000256" key="4">
    <source>
        <dbReference type="ARBA" id="ARBA00022989"/>
    </source>
</evidence>
<comment type="catalytic activity">
    <reaction evidence="8">
        <text>fluoride(in) = fluoride(out)</text>
        <dbReference type="Rhea" id="RHEA:76159"/>
        <dbReference type="ChEBI" id="CHEBI:17051"/>
    </reaction>
    <physiologicalReaction direction="left-to-right" evidence="8">
        <dbReference type="Rhea" id="RHEA:76160"/>
    </physiologicalReaction>
</comment>
<dbReference type="PATRIC" id="fig|284581.3.peg.2739"/>
<evidence type="ECO:0000256" key="9">
    <source>
        <dbReference type="ARBA" id="ARBA00049940"/>
    </source>
</evidence>
<dbReference type="InterPro" id="IPR003691">
    <property type="entry name" value="FluC"/>
</dbReference>
<keyword evidence="3 10" id="KW-0812">Transmembrane</keyword>
<name>A0A0M0KV43_9BACI</name>
<keyword evidence="12" id="KW-1185">Reference proteome</keyword>
<keyword evidence="5 10" id="KW-0472">Membrane</keyword>
<organism evidence="11 12">
    <name type="scientific">Priestia koreensis</name>
    <dbReference type="NCBI Taxonomy" id="284581"/>
    <lineage>
        <taxon>Bacteria</taxon>
        <taxon>Bacillati</taxon>
        <taxon>Bacillota</taxon>
        <taxon>Bacilli</taxon>
        <taxon>Bacillales</taxon>
        <taxon>Bacillaceae</taxon>
        <taxon>Priestia</taxon>
    </lineage>
</organism>
<dbReference type="PANTHER" id="PTHR28259:SF1">
    <property type="entry name" value="FLUORIDE EXPORT PROTEIN 1-RELATED"/>
    <property type="match status" value="1"/>
</dbReference>
<dbReference type="Pfam" id="PF02537">
    <property type="entry name" value="CRCB"/>
    <property type="match status" value="1"/>
</dbReference>
<comment type="function">
    <text evidence="9 10">Fluoride-specific ion channel. Important for reducing fluoride concentration in the cell, thus reducing its toxicity.</text>
</comment>
<dbReference type="HAMAP" id="MF_00454">
    <property type="entry name" value="FluC"/>
    <property type="match status" value="1"/>
</dbReference>
<keyword evidence="10" id="KW-0406">Ion transport</keyword>
<evidence type="ECO:0000256" key="10">
    <source>
        <dbReference type="HAMAP-Rule" id="MF_00454"/>
    </source>
</evidence>
<evidence type="ECO:0000313" key="11">
    <source>
        <dbReference type="EMBL" id="KOO42691.1"/>
    </source>
</evidence>
<comment type="subcellular location">
    <subcellularLocation>
        <location evidence="1 10">Cell membrane</location>
        <topology evidence="1 10">Multi-pass membrane protein</topology>
    </subcellularLocation>
</comment>
<sequence length="133" mass="14274">MKVLFVGIGGIIGSLLRYYTGVFTHTWWGSEFPLGTLLINLIGSFFLGWFTYRIIKRNVLHPAVATGIGTGIVGSFTTFSTFSVETVTLMKAQLWGFALLYVLVSAIGGLLMSWAGCKLGSQSAGKMKGGLPS</sequence>
<dbReference type="GO" id="GO:0062054">
    <property type="term" value="F:fluoride channel activity"/>
    <property type="evidence" value="ECO:0007669"/>
    <property type="project" value="UniProtKB-UniRule"/>
</dbReference>